<keyword evidence="2" id="KW-1133">Transmembrane helix</keyword>
<proteinExistence type="predicted"/>
<feature type="transmembrane region" description="Helical" evidence="2">
    <location>
        <begin position="12"/>
        <end position="30"/>
    </location>
</feature>
<name>A0ABN6M5V0_9BACT</name>
<keyword evidence="4" id="KW-1185">Reference proteome</keyword>
<organism evidence="3 4">
    <name type="scientific">Desulfofustis limnaeus</name>
    <dbReference type="NCBI Taxonomy" id="2740163"/>
    <lineage>
        <taxon>Bacteria</taxon>
        <taxon>Pseudomonadati</taxon>
        <taxon>Thermodesulfobacteriota</taxon>
        <taxon>Desulfobulbia</taxon>
        <taxon>Desulfobulbales</taxon>
        <taxon>Desulfocapsaceae</taxon>
        <taxon>Desulfofustis</taxon>
    </lineage>
</organism>
<protein>
    <submittedName>
        <fullName evidence="3">Uncharacterized protein</fullName>
    </submittedName>
</protein>
<keyword evidence="1" id="KW-0175">Coiled coil</keyword>
<keyword evidence="2" id="KW-0812">Transmembrane</keyword>
<gene>
    <name evidence="3" type="ORF">DPPLL_25550</name>
</gene>
<dbReference type="Proteomes" id="UP000830055">
    <property type="component" value="Chromosome"/>
</dbReference>
<evidence type="ECO:0000313" key="3">
    <source>
        <dbReference type="EMBL" id="BDD88190.1"/>
    </source>
</evidence>
<evidence type="ECO:0000256" key="2">
    <source>
        <dbReference type="SAM" id="Phobius"/>
    </source>
</evidence>
<feature type="coiled-coil region" evidence="1">
    <location>
        <begin position="113"/>
        <end position="140"/>
    </location>
</feature>
<feature type="transmembrane region" description="Helical" evidence="2">
    <location>
        <begin position="42"/>
        <end position="65"/>
    </location>
</feature>
<sequence>MKLIKWLSKAWPFIIVTFFGTLHYNVIKFVPNDNIEFTNNVIASFTQVAGGLIVLSTINSNLGLFRQISLFSIFQNWVKSFPYFRKIEMITGSARCEMPCFTMSAEGNTSKPCNTLEEKIEEAQRQIKELRDLLYRKEHELLSRISQIDNNLKSEIYKRAP</sequence>
<dbReference type="RefSeq" id="WP_284151575.1">
    <property type="nucleotide sequence ID" value="NZ_AP025516.1"/>
</dbReference>
<reference evidence="3 4" key="1">
    <citation type="submission" date="2022-01" db="EMBL/GenBank/DDBJ databases">
        <title>Desulfofustis limnae sp. nov., a novel mesophilic sulfate-reducing bacterium isolated from marsh soil.</title>
        <authorList>
            <person name="Watanabe M."/>
            <person name="Takahashi A."/>
            <person name="Kojima H."/>
            <person name="Fukui M."/>
        </authorList>
    </citation>
    <scope>NUCLEOTIDE SEQUENCE [LARGE SCALE GENOMIC DNA]</scope>
    <source>
        <strain evidence="3 4">PPLL</strain>
    </source>
</reference>
<accession>A0ABN6M5V0</accession>
<dbReference type="EMBL" id="AP025516">
    <property type="protein sequence ID" value="BDD88190.1"/>
    <property type="molecule type" value="Genomic_DNA"/>
</dbReference>
<evidence type="ECO:0000256" key="1">
    <source>
        <dbReference type="SAM" id="Coils"/>
    </source>
</evidence>
<evidence type="ECO:0000313" key="4">
    <source>
        <dbReference type="Proteomes" id="UP000830055"/>
    </source>
</evidence>
<keyword evidence="2" id="KW-0472">Membrane</keyword>